<name>A0A1M6HJN9_9BACE</name>
<dbReference type="EMBL" id="FQZN01000018">
    <property type="protein sequence ID" value="SHJ22420.1"/>
    <property type="molecule type" value="Genomic_DNA"/>
</dbReference>
<accession>A0A1M6HJN9</accession>
<dbReference type="Proteomes" id="UP000184192">
    <property type="component" value="Unassembled WGS sequence"/>
</dbReference>
<reference evidence="2" key="1">
    <citation type="submission" date="2016-11" db="EMBL/GenBank/DDBJ databases">
        <authorList>
            <person name="Varghese N."/>
            <person name="Submissions S."/>
        </authorList>
    </citation>
    <scope>NUCLEOTIDE SEQUENCE [LARGE SCALE GENOMIC DNA]</scope>
    <source>
        <strain evidence="2">DSM 26884</strain>
    </source>
</reference>
<dbReference type="GeneID" id="92713092"/>
<sequence length="209" mass="24610">MERIAIVQAKELFGSHFIGWDELKPLFEKLELSLSSIRIPDIHYSLDDLEKKSKDYILILGIPELDGKKLSIANFRDCFGVNPDISEPCFYNQDWYMNEKFIHDTLELRWYLLKKDAIEDSRAVQPTELLKEHISFPSAVLCVYTFFAYYYAQKGLLWYRDFIWCSDTDHNGDRIYVGKYHDVDGVNKNGFSIHRHLALRNCYASITLY</sequence>
<gene>
    <name evidence="1" type="ORF">SAMN05444350_118107</name>
</gene>
<proteinExistence type="predicted"/>
<evidence type="ECO:0000313" key="1">
    <source>
        <dbReference type="EMBL" id="SHJ22420.1"/>
    </source>
</evidence>
<organism evidence="1 2">
    <name type="scientific">Bacteroides stercorirosoris</name>
    <dbReference type="NCBI Taxonomy" id="871324"/>
    <lineage>
        <taxon>Bacteria</taxon>
        <taxon>Pseudomonadati</taxon>
        <taxon>Bacteroidota</taxon>
        <taxon>Bacteroidia</taxon>
        <taxon>Bacteroidales</taxon>
        <taxon>Bacteroidaceae</taxon>
        <taxon>Bacteroides</taxon>
    </lineage>
</organism>
<dbReference type="AlphaFoldDB" id="A0A1M6HJN9"/>
<keyword evidence="2" id="KW-1185">Reference proteome</keyword>
<dbReference type="RefSeq" id="WP_025833061.1">
    <property type="nucleotide sequence ID" value="NZ_FQZN01000018.1"/>
</dbReference>
<evidence type="ECO:0000313" key="2">
    <source>
        <dbReference type="Proteomes" id="UP000184192"/>
    </source>
</evidence>
<protein>
    <submittedName>
        <fullName evidence="1">Uncharacterized protein</fullName>
    </submittedName>
</protein>